<reference evidence="3 4" key="1">
    <citation type="submission" date="2016-03" db="EMBL/GenBank/DDBJ databases">
        <title>Comparative genomics of Pseudogymnoascus destructans, the fungus causing white-nose syndrome of bats.</title>
        <authorList>
            <person name="Palmer J.M."/>
            <person name="Drees K.P."/>
            <person name="Foster J.T."/>
            <person name="Lindner D.L."/>
        </authorList>
    </citation>
    <scope>NUCLEOTIDE SEQUENCE [LARGE SCALE GENOMIC DNA]</scope>
    <source>
        <strain evidence="3 4">UAMH 10579</strain>
    </source>
</reference>
<evidence type="ECO:0008006" key="5">
    <source>
        <dbReference type="Google" id="ProtNLM"/>
    </source>
</evidence>
<dbReference type="EMBL" id="KV460234">
    <property type="protein sequence ID" value="OBT95622.2"/>
    <property type="molecule type" value="Genomic_DNA"/>
</dbReference>
<sequence length="492" mass="54003">MAWNMFEARASTIVTMAATTMGDDAIPNSNEKKTCILWQNEDHTVTLLDVPCSIEVAQQFEHGGERKLWSSPPLEQPYPSLEPKSEKAVAALKSQKAIAALVNPDTDINDLILHRILALALEEARDAIESNGDGPKAWCLPRSCYDDKQSSLQDGRPEKRHHISHKAGEGSNGASSPLPPSSVPSCQNGTGQGGATDSLPLSPFPLFKNLMGHTVTLSLPGSDIPAIVPVNSTHIQGEIISTLPILIQKAPQFPLIILDPPWPNRSARRAGNYHTSYGLSEISTLLSGIPIRSKLEKNGLVGVWITNKEIFRDLLLGKDGERGLFGEWGIELVEEWVWLKITATGEPMSPIDGTWRKPFEILLVGRKIPRAEISTDPCEVGSKSELDEVFDERKGGEEEEVGKSGEQPGVQPTPVKRRVIIAAPDMHSRKPNLMALFAPLLPSSLVLPHCLEIFARNLTAHSWAWGNEVLKFQRLEHWTECANTNQEAGNIE</sequence>
<protein>
    <recommendedName>
        <fullName evidence="5">Methyltransferase-like protein 4</fullName>
    </recommendedName>
</protein>
<keyword evidence="4" id="KW-1185">Reference proteome</keyword>
<dbReference type="Pfam" id="PF05063">
    <property type="entry name" value="MT-A70"/>
    <property type="match status" value="1"/>
</dbReference>
<dbReference type="InterPro" id="IPR029063">
    <property type="entry name" value="SAM-dependent_MTases_sf"/>
</dbReference>
<dbReference type="InterPro" id="IPR007757">
    <property type="entry name" value="MT-A70-like"/>
</dbReference>
<dbReference type="PANTHER" id="PTHR12829">
    <property type="entry name" value="N6-ADENOSINE-METHYLTRANSFERASE"/>
    <property type="match status" value="1"/>
</dbReference>
<dbReference type="AlphaFoldDB" id="A0A1B8GIE9"/>
<evidence type="ECO:0000256" key="1">
    <source>
        <dbReference type="PROSITE-ProRule" id="PRU00489"/>
    </source>
</evidence>
<organism evidence="3 4">
    <name type="scientific">Pseudogymnoascus verrucosus</name>
    <dbReference type="NCBI Taxonomy" id="342668"/>
    <lineage>
        <taxon>Eukaryota</taxon>
        <taxon>Fungi</taxon>
        <taxon>Dikarya</taxon>
        <taxon>Ascomycota</taxon>
        <taxon>Pezizomycotina</taxon>
        <taxon>Leotiomycetes</taxon>
        <taxon>Thelebolales</taxon>
        <taxon>Thelebolaceae</taxon>
        <taxon>Pseudogymnoascus</taxon>
    </lineage>
</organism>
<dbReference type="SUPFAM" id="SSF53335">
    <property type="entry name" value="S-adenosyl-L-methionine-dependent methyltransferases"/>
    <property type="match status" value="1"/>
</dbReference>
<feature type="region of interest" description="Disordered" evidence="2">
    <location>
        <begin position="390"/>
        <end position="413"/>
    </location>
</feature>
<dbReference type="STRING" id="342668.A0A1B8GIE9"/>
<comment type="similarity">
    <text evidence="1">Belongs to the MT-A70-like family.</text>
</comment>
<reference evidence="4" key="2">
    <citation type="journal article" date="2018" name="Nat. Commun.">
        <title>Extreme sensitivity to ultraviolet light in the fungal pathogen causing white-nose syndrome of bats.</title>
        <authorList>
            <person name="Palmer J.M."/>
            <person name="Drees K.P."/>
            <person name="Foster J.T."/>
            <person name="Lindner D.L."/>
        </authorList>
    </citation>
    <scope>NUCLEOTIDE SEQUENCE [LARGE SCALE GENOMIC DNA]</scope>
    <source>
        <strain evidence="4">UAMH 10579</strain>
    </source>
</reference>
<evidence type="ECO:0000313" key="4">
    <source>
        <dbReference type="Proteomes" id="UP000091956"/>
    </source>
</evidence>
<accession>A0A1B8GIE9</accession>
<evidence type="ECO:0000313" key="3">
    <source>
        <dbReference type="EMBL" id="OBT95622.2"/>
    </source>
</evidence>
<dbReference type="GO" id="GO:0005634">
    <property type="term" value="C:nucleus"/>
    <property type="evidence" value="ECO:0007669"/>
    <property type="project" value="TreeGrafter"/>
</dbReference>
<gene>
    <name evidence="3" type="ORF">VE01_05950</name>
</gene>
<dbReference type="PANTHER" id="PTHR12829:SF4">
    <property type="entry name" value="N(6)-ADENINE-SPECIFIC METHYLTRANSFERASE METTL4"/>
    <property type="match status" value="1"/>
</dbReference>
<proteinExistence type="inferred from homology"/>
<dbReference type="GeneID" id="28839336"/>
<feature type="region of interest" description="Disordered" evidence="2">
    <location>
        <begin position="149"/>
        <end position="197"/>
    </location>
</feature>
<dbReference type="PROSITE" id="PS51143">
    <property type="entry name" value="MT_A70"/>
    <property type="match status" value="1"/>
</dbReference>
<evidence type="ECO:0000256" key="2">
    <source>
        <dbReference type="SAM" id="MobiDB-lite"/>
    </source>
</evidence>
<dbReference type="Proteomes" id="UP000091956">
    <property type="component" value="Unassembled WGS sequence"/>
</dbReference>
<name>A0A1B8GIE9_9PEZI</name>
<dbReference type="GO" id="GO:0008168">
    <property type="term" value="F:methyltransferase activity"/>
    <property type="evidence" value="ECO:0007669"/>
    <property type="project" value="TreeGrafter"/>
</dbReference>
<dbReference type="RefSeq" id="XP_018129355.2">
    <property type="nucleotide sequence ID" value="XM_018275408.2"/>
</dbReference>